<protein>
    <recommendedName>
        <fullName evidence="1">KIB1-4 beta-propeller domain-containing protein</fullName>
    </recommendedName>
</protein>
<dbReference type="InterPro" id="IPR005174">
    <property type="entry name" value="KIB1-4_b-propeller"/>
</dbReference>
<evidence type="ECO:0000259" key="1">
    <source>
        <dbReference type="Pfam" id="PF03478"/>
    </source>
</evidence>
<evidence type="ECO:0000313" key="2">
    <source>
        <dbReference type="EMBL" id="CAH2077927.1"/>
    </source>
</evidence>
<keyword evidence="3" id="KW-1185">Reference proteome</keyword>
<dbReference type="InterPro" id="IPR050942">
    <property type="entry name" value="F-box_BR-signaling"/>
</dbReference>
<dbReference type="Pfam" id="PF03478">
    <property type="entry name" value="Beta-prop_KIB1-4"/>
    <property type="match status" value="1"/>
</dbReference>
<proteinExistence type="predicted"/>
<reference evidence="2 3" key="1">
    <citation type="submission" date="2022-03" db="EMBL/GenBank/DDBJ databases">
        <authorList>
            <person name="Nunn A."/>
            <person name="Chopra R."/>
            <person name="Nunn A."/>
            <person name="Contreras Garrido A."/>
        </authorList>
    </citation>
    <scope>NUCLEOTIDE SEQUENCE [LARGE SCALE GENOMIC DNA]</scope>
</reference>
<organism evidence="2 3">
    <name type="scientific">Thlaspi arvense</name>
    <name type="common">Field penny-cress</name>
    <dbReference type="NCBI Taxonomy" id="13288"/>
    <lineage>
        <taxon>Eukaryota</taxon>
        <taxon>Viridiplantae</taxon>
        <taxon>Streptophyta</taxon>
        <taxon>Embryophyta</taxon>
        <taxon>Tracheophyta</taxon>
        <taxon>Spermatophyta</taxon>
        <taxon>Magnoliopsida</taxon>
        <taxon>eudicotyledons</taxon>
        <taxon>Gunneridae</taxon>
        <taxon>Pentapetalae</taxon>
        <taxon>rosids</taxon>
        <taxon>malvids</taxon>
        <taxon>Brassicales</taxon>
        <taxon>Brassicaceae</taxon>
        <taxon>Thlaspideae</taxon>
        <taxon>Thlaspi</taxon>
    </lineage>
</organism>
<accession>A0AAU9T5Q3</accession>
<dbReference type="EMBL" id="OU466863">
    <property type="protein sequence ID" value="CAH2077927.1"/>
    <property type="molecule type" value="Genomic_DNA"/>
</dbReference>
<name>A0AAU9T5Q3_THLAR</name>
<evidence type="ECO:0000313" key="3">
    <source>
        <dbReference type="Proteomes" id="UP000836841"/>
    </source>
</evidence>
<sequence length="387" mass="44258">MSQLVISRLFKPSGFNRILKSSVCKDVIRHNKKVRMFSSKPIYSYMLIDHLLNATHCSNDQAYYDAKYKKELVIKDKGLADEVREAMTVGFSRKDEWEASLEKSEDNSTSLVLVNNTMKHHLPPLPSTSLIHNVAISNSPDIEKEDLVVAVKFLGSQVSLCKPFSNSDSGWTNINASGSVHPFSSLLYSKKNKKFLTVSASGNYLWSVDLHFKEEEDEDEDEEEEKCVRPEFAVLLDMNDSLEKLWRFRLESLIWCSRTDHLVESPSGEHFLVKWFREDLMGKKHKEVKIMTQQTEAFLVFRVDTVCSDLIYTQDIGDLCIFLGHSEAFCVPASSSPGLRPNSIYYVGSTFGVHDIANFRTTTFFTEDKVMLRSTEFPYWPTPFSCC</sequence>
<dbReference type="PANTHER" id="PTHR44259:SF89">
    <property type="entry name" value="DUF295 DOMAIN-CONTAINING PROTEIN-RELATED"/>
    <property type="match status" value="1"/>
</dbReference>
<dbReference type="AlphaFoldDB" id="A0AAU9T5Q3"/>
<gene>
    <name evidence="2" type="ORF">TAV2_LOCUS24084</name>
</gene>
<dbReference type="Proteomes" id="UP000836841">
    <property type="component" value="Chromosome 7"/>
</dbReference>
<feature type="domain" description="KIB1-4 beta-propeller" evidence="1">
    <location>
        <begin position="83"/>
        <end position="348"/>
    </location>
</feature>
<dbReference type="PANTHER" id="PTHR44259">
    <property type="entry name" value="OS07G0183000 PROTEIN-RELATED"/>
    <property type="match status" value="1"/>
</dbReference>